<proteinExistence type="predicted"/>
<dbReference type="InterPro" id="IPR012340">
    <property type="entry name" value="NA-bd_OB-fold"/>
</dbReference>
<protein>
    <submittedName>
        <fullName evidence="5">Putative acetazolamide conferring resistance protein Zam</fullName>
    </submittedName>
</protein>
<dbReference type="InterPro" id="IPR011129">
    <property type="entry name" value="CSD"/>
</dbReference>
<dbReference type="Gene3D" id="2.40.50.140">
    <property type="entry name" value="Nucleic acid-binding proteins"/>
    <property type="match status" value="2"/>
</dbReference>
<reference evidence="6" key="1">
    <citation type="journal article" date="2007" name="PLoS Genet.">
        <title>Patterns and implications of gene gain and loss in the evolution of Prochlorococcus.</title>
        <authorList>
            <person name="Kettler G.C."/>
            <person name="Martiny A.C."/>
            <person name="Huang K."/>
            <person name="Zucker J."/>
            <person name="Coleman M.L."/>
            <person name="Rodrigue S."/>
            <person name="Chen F."/>
            <person name="Lapidus A."/>
            <person name="Ferriera S."/>
            <person name="Johnson J."/>
            <person name="Steglich C."/>
            <person name="Church G.M."/>
            <person name="Richardson P."/>
            <person name="Chisholm S.W."/>
        </authorList>
    </citation>
    <scope>NUCLEOTIDE SEQUENCE [LARGE SCALE GENOMIC DNA]</scope>
    <source>
        <strain evidence="6">NATL1A</strain>
    </source>
</reference>
<dbReference type="Proteomes" id="UP000002592">
    <property type="component" value="Chromosome"/>
</dbReference>
<keyword evidence="1" id="KW-0540">Nuclease</keyword>
<dbReference type="SMART" id="SM00357">
    <property type="entry name" value="CSP"/>
    <property type="match status" value="1"/>
</dbReference>
<dbReference type="SMART" id="SM00316">
    <property type="entry name" value="S1"/>
    <property type="match status" value="1"/>
</dbReference>
<dbReference type="PROSITE" id="PS50126">
    <property type="entry name" value="S1"/>
    <property type="match status" value="1"/>
</dbReference>
<keyword evidence="3" id="KW-0269">Exonuclease</keyword>
<evidence type="ECO:0000313" key="5">
    <source>
        <dbReference type="EMBL" id="ABM75600.1"/>
    </source>
</evidence>
<dbReference type="PANTHER" id="PTHR23355">
    <property type="entry name" value="RIBONUCLEASE"/>
    <property type="match status" value="1"/>
</dbReference>
<evidence type="ECO:0000256" key="1">
    <source>
        <dbReference type="ARBA" id="ARBA00022722"/>
    </source>
</evidence>
<dbReference type="eggNOG" id="COG0557">
    <property type="taxonomic scope" value="Bacteria"/>
</dbReference>
<feature type="domain" description="S1 motif" evidence="4">
    <location>
        <begin position="665"/>
        <end position="746"/>
    </location>
</feature>
<dbReference type="Pfam" id="PF08206">
    <property type="entry name" value="OB_RNB"/>
    <property type="match status" value="1"/>
</dbReference>
<dbReference type="PANTHER" id="PTHR23355:SF9">
    <property type="entry name" value="DIS3-LIKE EXONUCLEASE 2"/>
    <property type="match status" value="1"/>
</dbReference>
<dbReference type="SMART" id="SM00955">
    <property type="entry name" value="RNB"/>
    <property type="match status" value="1"/>
</dbReference>
<dbReference type="Pfam" id="PF00773">
    <property type="entry name" value="RNB"/>
    <property type="match status" value="1"/>
</dbReference>
<evidence type="ECO:0000256" key="2">
    <source>
        <dbReference type="ARBA" id="ARBA00022801"/>
    </source>
</evidence>
<dbReference type="GO" id="GO:0004540">
    <property type="term" value="F:RNA nuclease activity"/>
    <property type="evidence" value="ECO:0007669"/>
    <property type="project" value="InterPro"/>
</dbReference>
<sequence length="769" mass="87154">MTSVLKILESLDCEDGLEVSKLERSLKITKKIDKDNLNVAIKALTKLGIVQTIIDDKLTINNDIDFLRGRVRCSSKGYCFVVREDQGEDIYIRESNLNNAWHGDSVFVLITKHGVRRRAPEGKIQCVLQRYNDTLLAKVEPDKTTGELKAYPLDDRIPVTIELEDVIETNKKYPDKDLIHEIKITKYPIAQFNAKGSIVRELSINSGVEGDIELLLSKNNISKSLVAPKVAPKKISSKGRSDLTAQPSLLFESWESTNSPSLPGLYAQPYEGGNRIWVHAPTISERINLGGKLDRYLKDKGEVICLGNNWLEFLNESLRSASQFKINEECEAISLMIDINADGNITDWKFTLSIIKPVKIITPKHLTAINNRKAKSKSVPIALKGIKDNLEVLYTLLHSAKIINNMNNNSIKLDEYIPKLERLSELSKTFPGRDFHGWSKTYDCCDPQSLIDIYIRLSNNILSKHLIGYRLPFIYKEHEEIDQSSINELTKSALALDKKITVNVDGTITSSELIKSFESSSEKKILHKLVKHIIPGVHLKLYEINTHEDITHLNHDAAQTNIESPWCCPSLNYWNIFNQFILSLLLSEGKSKSSSRSKQTVELGKNDSWREVDWEIFPSKLKEIIGNHSNSRLINNLNEIRKKSKSFRNNIISIAQGREAQKIIGKEVTAIITGVQSYGFFAEIDDLTAEGLVHVSTLGDDWYEYRSRQNLLVGRKSKKTYQLAQKINVRVLKVDILKNQIDLELVKETGTETETETINTIKVESDNED</sequence>
<keyword evidence="2" id="KW-0378">Hydrolase</keyword>
<dbReference type="HOGENOM" id="CLU_002333_7_3_3"/>
<evidence type="ECO:0000256" key="3">
    <source>
        <dbReference type="ARBA" id="ARBA00022839"/>
    </source>
</evidence>
<dbReference type="Pfam" id="PF00575">
    <property type="entry name" value="S1"/>
    <property type="match status" value="1"/>
</dbReference>
<dbReference type="GO" id="GO:0003723">
    <property type="term" value="F:RNA binding"/>
    <property type="evidence" value="ECO:0007669"/>
    <property type="project" value="InterPro"/>
</dbReference>
<dbReference type="GO" id="GO:0004527">
    <property type="term" value="F:exonuclease activity"/>
    <property type="evidence" value="ECO:0007669"/>
    <property type="project" value="UniProtKB-KW"/>
</dbReference>
<dbReference type="RefSeq" id="WP_011823720.1">
    <property type="nucleotide sequence ID" value="NC_008819.1"/>
</dbReference>
<gene>
    <name evidence="5" type="primary">vacB</name>
    <name evidence="5" type="ordered locus">NATL1_10421</name>
</gene>
<dbReference type="InterPro" id="IPR001900">
    <property type="entry name" value="RNase_II/R"/>
</dbReference>
<evidence type="ECO:0000259" key="4">
    <source>
        <dbReference type="PROSITE" id="PS50126"/>
    </source>
</evidence>
<evidence type="ECO:0000313" key="6">
    <source>
        <dbReference type="Proteomes" id="UP000002592"/>
    </source>
</evidence>
<dbReference type="GO" id="GO:0006402">
    <property type="term" value="P:mRNA catabolic process"/>
    <property type="evidence" value="ECO:0007669"/>
    <property type="project" value="TreeGrafter"/>
</dbReference>
<dbReference type="CDD" id="cd04471">
    <property type="entry name" value="S1_RNase_R"/>
    <property type="match status" value="1"/>
</dbReference>
<dbReference type="SUPFAM" id="SSF50249">
    <property type="entry name" value="Nucleic acid-binding proteins"/>
    <property type="match status" value="3"/>
</dbReference>
<name>A2C290_PROM1</name>
<dbReference type="AlphaFoldDB" id="A2C290"/>
<dbReference type="GO" id="GO:0005829">
    <property type="term" value="C:cytosol"/>
    <property type="evidence" value="ECO:0007669"/>
    <property type="project" value="TreeGrafter"/>
</dbReference>
<organism evidence="5 6">
    <name type="scientific">Prochlorococcus marinus (strain NATL1A)</name>
    <dbReference type="NCBI Taxonomy" id="167555"/>
    <lineage>
        <taxon>Bacteria</taxon>
        <taxon>Bacillati</taxon>
        <taxon>Cyanobacteriota</taxon>
        <taxon>Cyanophyceae</taxon>
        <taxon>Synechococcales</taxon>
        <taxon>Prochlorococcaceae</taxon>
        <taxon>Prochlorococcus</taxon>
    </lineage>
</organism>
<accession>A2C290</accession>
<dbReference type="KEGG" id="pme:NATL1_10421"/>
<dbReference type="EMBL" id="CP000553">
    <property type="protein sequence ID" value="ABM75600.1"/>
    <property type="molecule type" value="Genomic_DNA"/>
</dbReference>
<dbReference type="InterPro" id="IPR003029">
    <property type="entry name" value="S1_domain"/>
</dbReference>
<dbReference type="InterPro" id="IPR013223">
    <property type="entry name" value="RNase_B_OB_dom"/>
</dbReference>
<dbReference type="InterPro" id="IPR050180">
    <property type="entry name" value="RNR_Ribonuclease"/>
</dbReference>